<feature type="transmembrane region" description="Helical" evidence="9">
    <location>
        <begin position="252"/>
        <end position="274"/>
    </location>
</feature>
<reference evidence="11 12" key="1">
    <citation type="submission" date="2020-09" db="EMBL/GenBank/DDBJ databases">
        <title>Investigation of environmental microbes.</title>
        <authorList>
            <person name="Ou Y."/>
            <person name="Kang Q."/>
        </authorList>
    </citation>
    <scope>NUCLEOTIDE SEQUENCE [LARGE SCALE GENOMIC DNA]</scope>
    <source>
        <strain evidence="11 12">KJZ-14</strain>
    </source>
</reference>
<dbReference type="GeneID" id="96624658"/>
<accession>A0A7H2BD64</accession>
<keyword evidence="3" id="KW-0597">Phosphoprotein</keyword>
<dbReference type="InterPro" id="IPR011712">
    <property type="entry name" value="Sig_transdc_His_kin_sub3_dim/P"/>
</dbReference>
<sequence>MTSHNTFDNEPTVPLVATHGEDASFPASAQPEHLPAQYEAPRRSKSLWHRMTNPLYAVGAGPWIALFSLVVLGVLSYTFLLPALPLAATGAIFGSSGALLLVPVVMLLGFLTLPLLGLWFGYFERWRIELAGHGKIASGHVPVPLHNFGEWLKVRYTEAVTWREVASLVFGAFMASIAGLIVLLETIILMIAGVVWYYLAINRDPLNIWYDPSSFGLNTMFQSQVELYRHSDPLMFSNLDLDHPNWVITSDMWWLAPLSISIVLFFFAYINGLLAATSTTLSKLILSPRPEEYERKVAKLTASRTTIVDSFESERRRIERNLHDGVQQELVNINLRLGLAEMEAKNLVAQGLPVESIQQQLTQSKTELTHALQTLRNTVRGIYPAVLEDHGLYAALEELTRHSVIPTRLNFQLRERPRREVERVAYYTVNEAITNTLKHTAATRITVNVWDSLTHLMVEVIDNGGGGADPSAGTGLAGLRERAEALGGNVQVTSVPGESSTIALSVLLHG</sequence>
<keyword evidence="6" id="KW-0418">Kinase</keyword>
<dbReference type="Pfam" id="PF07730">
    <property type="entry name" value="HisKA_3"/>
    <property type="match status" value="1"/>
</dbReference>
<dbReference type="AlphaFoldDB" id="A0A7H2BD64"/>
<comment type="catalytic activity">
    <reaction evidence="1">
        <text>ATP + protein L-histidine = ADP + protein N-phospho-L-histidine.</text>
        <dbReference type="EC" id="2.7.13.3"/>
    </reaction>
</comment>
<dbReference type="EMBL" id="CP061539">
    <property type="protein sequence ID" value="QNV37610.1"/>
    <property type="molecule type" value="Genomic_DNA"/>
</dbReference>
<evidence type="ECO:0000256" key="7">
    <source>
        <dbReference type="ARBA" id="ARBA00022840"/>
    </source>
</evidence>
<dbReference type="EC" id="2.7.13.3" evidence="2"/>
<dbReference type="PANTHER" id="PTHR24421:SF10">
    <property type="entry name" value="NITRATE_NITRITE SENSOR PROTEIN NARQ"/>
    <property type="match status" value="1"/>
</dbReference>
<feature type="transmembrane region" description="Helical" evidence="9">
    <location>
        <begin position="165"/>
        <end position="198"/>
    </location>
</feature>
<evidence type="ECO:0000256" key="4">
    <source>
        <dbReference type="ARBA" id="ARBA00022679"/>
    </source>
</evidence>
<dbReference type="GO" id="GO:0016020">
    <property type="term" value="C:membrane"/>
    <property type="evidence" value="ECO:0007669"/>
    <property type="project" value="InterPro"/>
</dbReference>
<evidence type="ECO:0000256" key="1">
    <source>
        <dbReference type="ARBA" id="ARBA00000085"/>
    </source>
</evidence>
<dbReference type="Proteomes" id="UP000516404">
    <property type="component" value="Chromosome"/>
</dbReference>
<keyword evidence="8" id="KW-0902">Two-component regulatory system</keyword>
<evidence type="ECO:0000313" key="12">
    <source>
        <dbReference type="Proteomes" id="UP000516404"/>
    </source>
</evidence>
<evidence type="ECO:0000313" key="11">
    <source>
        <dbReference type="EMBL" id="QNV37610.1"/>
    </source>
</evidence>
<keyword evidence="9" id="KW-1133">Transmembrane helix</keyword>
<dbReference type="RefSeq" id="WP_190724459.1">
    <property type="nucleotide sequence ID" value="NZ_CP061539.1"/>
</dbReference>
<dbReference type="SUPFAM" id="SSF55874">
    <property type="entry name" value="ATPase domain of HSP90 chaperone/DNA topoisomerase II/histidine kinase"/>
    <property type="match status" value="1"/>
</dbReference>
<dbReference type="Pfam" id="PF13796">
    <property type="entry name" value="Sensor"/>
    <property type="match status" value="1"/>
</dbReference>
<dbReference type="GO" id="GO:0005524">
    <property type="term" value="F:ATP binding"/>
    <property type="evidence" value="ECO:0007669"/>
    <property type="project" value="UniProtKB-KW"/>
</dbReference>
<gene>
    <name evidence="11" type="ORF">IDM49_10445</name>
</gene>
<evidence type="ECO:0000256" key="5">
    <source>
        <dbReference type="ARBA" id="ARBA00022741"/>
    </source>
</evidence>
<dbReference type="SMART" id="SM00387">
    <property type="entry name" value="HATPase_c"/>
    <property type="match status" value="1"/>
</dbReference>
<dbReference type="GO" id="GO:0046983">
    <property type="term" value="F:protein dimerization activity"/>
    <property type="evidence" value="ECO:0007669"/>
    <property type="project" value="InterPro"/>
</dbReference>
<feature type="transmembrane region" description="Helical" evidence="9">
    <location>
        <begin position="55"/>
        <end position="80"/>
    </location>
</feature>
<dbReference type="GO" id="GO:0000155">
    <property type="term" value="F:phosphorelay sensor kinase activity"/>
    <property type="evidence" value="ECO:0007669"/>
    <property type="project" value="InterPro"/>
</dbReference>
<keyword evidence="5" id="KW-0547">Nucleotide-binding</keyword>
<keyword evidence="9" id="KW-0812">Transmembrane</keyword>
<dbReference type="PANTHER" id="PTHR24421">
    <property type="entry name" value="NITRATE/NITRITE SENSOR PROTEIN NARX-RELATED"/>
    <property type="match status" value="1"/>
</dbReference>
<protein>
    <recommendedName>
        <fullName evidence="2">histidine kinase</fullName>
        <ecNumber evidence="2">2.7.13.3</ecNumber>
    </recommendedName>
</protein>
<dbReference type="Pfam" id="PF02518">
    <property type="entry name" value="HATPase_c"/>
    <property type="match status" value="1"/>
</dbReference>
<organism evidence="11 12">
    <name type="scientific">Rothia terrae</name>
    <dbReference type="NCBI Taxonomy" id="396015"/>
    <lineage>
        <taxon>Bacteria</taxon>
        <taxon>Bacillati</taxon>
        <taxon>Actinomycetota</taxon>
        <taxon>Actinomycetes</taxon>
        <taxon>Micrococcales</taxon>
        <taxon>Micrococcaceae</taxon>
        <taxon>Rothia</taxon>
    </lineage>
</organism>
<keyword evidence="9" id="KW-0472">Membrane</keyword>
<evidence type="ECO:0000256" key="3">
    <source>
        <dbReference type="ARBA" id="ARBA00022553"/>
    </source>
</evidence>
<dbReference type="CDD" id="cd16917">
    <property type="entry name" value="HATPase_UhpB-NarQ-NarX-like"/>
    <property type="match status" value="1"/>
</dbReference>
<evidence type="ECO:0000256" key="2">
    <source>
        <dbReference type="ARBA" id="ARBA00012438"/>
    </source>
</evidence>
<dbReference type="InterPro" id="IPR003594">
    <property type="entry name" value="HATPase_dom"/>
</dbReference>
<name>A0A7H2BD64_9MICC</name>
<dbReference type="Gene3D" id="3.30.565.10">
    <property type="entry name" value="Histidine kinase-like ATPase, C-terminal domain"/>
    <property type="match status" value="1"/>
</dbReference>
<keyword evidence="12" id="KW-1185">Reference proteome</keyword>
<feature type="domain" description="Histidine kinase/HSP90-like ATPase" evidence="10">
    <location>
        <begin position="420"/>
        <end position="510"/>
    </location>
</feature>
<evidence type="ECO:0000256" key="8">
    <source>
        <dbReference type="ARBA" id="ARBA00023012"/>
    </source>
</evidence>
<evidence type="ECO:0000256" key="9">
    <source>
        <dbReference type="SAM" id="Phobius"/>
    </source>
</evidence>
<keyword evidence="7" id="KW-0067">ATP-binding</keyword>
<dbReference type="Gene3D" id="1.20.5.1930">
    <property type="match status" value="1"/>
</dbReference>
<dbReference type="InterPro" id="IPR036890">
    <property type="entry name" value="HATPase_C_sf"/>
</dbReference>
<dbReference type="InterPro" id="IPR025828">
    <property type="entry name" value="Put_sensor_dom"/>
</dbReference>
<evidence type="ECO:0000259" key="10">
    <source>
        <dbReference type="SMART" id="SM00387"/>
    </source>
</evidence>
<keyword evidence="4" id="KW-0808">Transferase</keyword>
<feature type="transmembrane region" description="Helical" evidence="9">
    <location>
        <begin position="100"/>
        <end position="123"/>
    </location>
</feature>
<proteinExistence type="predicted"/>
<evidence type="ECO:0000256" key="6">
    <source>
        <dbReference type="ARBA" id="ARBA00022777"/>
    </source>
</evidence>
<dbReference type="InterPro" id="IPR050482">
    <property type="entry name" value="Sensor_HK_TwoCompSys"/>
</dbReference>
<dbReference type="KEGG" id="rter:IDM49_10445"/>